<organism evidence="2 3">
    <name type="scientific">Solanum bulbocastanum</name>
    <name type="common">Wild potato</name>
    <dbReference type="NCBI Taxonomy" id="147425"/>
    <lineage>
        <taxon>Eukaryota</taxon>
        <taxon>Viridiplantae</taxon>
        <taxon>Streptophyta</taxon>
        <taxon>Embryophyta</taxon>
        <taxon>Tracheophyta</taxon>
        <taxon>Spermatophyta</taxon>
        <taxon>Magnoliopsida</taxon>
        <taxon>eudicotyledons</taxon>
        <taxon>Gunneridae</taxon>
        <taxon>Pentapetalae</taxon>
        <taxon>asterids</taxon>
        <taxon>lamiids</taxon>
        <taxon>Solanales</taxon>
        <taxon>Solanaceae</taxon>
        <taxon>Solanoideae</taxon>
        <taxon>Solaneae</taxon>
        <taxon>Solanum</taxon>
    </lineage>
</organism>
<evidence type="ECO:0000256" key="1">
    <source>
        <dbReference type="SAM" id="MobiDB-lite"/>
    </source>
</evidence>
<sequence length="105" mass="11575">MGISHFEHSTSTDKSTQAISDDIPGFEDISSKPPDHILRRSRRVSSTSSTPPPKRRKKVDLAKSKSSAMEQSEQSPMIQKESFSIPDFVGNVPDLHGPSSNPKKK</sequence>
<dbReference type="AlphaFoldDB" id="A0AAN8Y3M4"/>
<evidence type="ECO:0000313" key="2">
    <source>
        <dbReference type="EMBL" id="KAK6778044.1"/>
    </source>
</evidence>
<protein>
    <submittedName>
        <fullName evidence="2">Uncharacterized protein</fullName>
    </submittedName>
</protein>
<feature type="compositionally biased region" description="Basic and acidic residues" evidence="1">
    <location>
        <begin position="1"/>
        <end position="11"/>
    </location>
</feature>
<reference evidence="2 3" key="1">
    <citation type="submission" date="2024-02" db="EMBL/GenBank/DDBJ databases">
        <title>de novo genome assembly of Solanum bulbocastanum strain 11H21.</title>
        <authorList>
            <person name="Hosaka A.J."/>
        </authorList>
    </citation>
    <scope>NUCLEOTIDE SEQUENCE [LARGE SCALE GENOMIC DNA]</scope>
    <source>
        <tissue evidence="2">Young leaves</tissue>
    </source>
</reference>
<name>A0AAN8Y3M4_SOLBU</name>
<feature type="region of interest" description="Disordered" evidence="1">
    <location>
        <begin position="1"/>
        <end position="105"/>
    </location>
</feature>
<proteinExistence type="predicted"/>
<gene>
    <name evidence="2" type="ORF">RDI58_024762</name>
</gene>
<feature type="compositionally biased region" description="Basic and acidic residues" evidence="1">
    <location>
        <begin position="29"/>
        <end position="38"/>
    </location>
</feature>
<accession>A0AAN8Y3M4</accession>
<feature type="compositionally biased region" description="Polar residues" evidence="1">
    <location>
        <begin position="64"/>
        <end position="77"/>
    </location>
</feature>
<comment type="caution">
    <text evidence="2">The sequence shown here is derived from an EMBL/GenBank/DDBJ whole genome shotgun (WGS) entry which is preliminary data.</text>
</comment>
<dbReference type="EMBL" id="JBANQN010000010">
    <property type="protein sequence ID" value="KAK6778044.1"/>
    <property type="molecule type" value="Genomic_DNA"/>
</dbReference>
<evidence type="ECO:0000313" key="3">
    <source>
        <dbReference type="Proteomes" id="UP001371456"/>
    </source>
</evidence>
<keyword evidence="3" id="KW-1185">Reference proteome</keyword>
<dbReference type="Proteomes" id="UP001371456">
    <property type="component" value="Unassembled WGS sequence"/>
</dbReference>